<dbReference type="RefSeq" id="WP_041063494.1">
    <property type="nucleotide sequence ID" value="NZ_AP014521.1"/>
</dbReference>
<accession>A0A090ARE7</accession>
<keyword evidence="2" id="KW-1185">Reference proteome</keyword>
<evidence type="ECO:0000313" key="1">
    <source>
        <dbReference type="EMBL" id="BAP58340.1"/>
    </source>
</evidence>
<sequence>MKKKNWMNYIHHMEDILELKINNTNRLKLLYQLKQIEELSIILMSYPIEYDIEISGVFNA</sequence>
<reference evidence="2" key="1">
    <citation type="submission" date="2013-11" db="EMBL/GenBank/DDBJ databases">
        <title>Symbiont-containing voluminous jelly as an extraordinary maternal gift for overwintering insect nymphs.</title>
        <authorList>
            <person name="Kaiwa N."/>
            <person name="Hosokawa T."/>
            <person name="Nikoh N."/>
            <person name="Meng X.Y."/>
            <person name="Tanahashi M."/>
            <person name="Moriyama M."/>
            <person name="Maeda T."/>
            <person name="Yamaguchi K."/>
            <person name="Shigenobu S."/>
            <person name="Ito M."/>
            <person name="Fukatsu T."/>
        </authorList>
    </citation>
    <scope>NUCLEOTIDE SEQUENCE [LARGE SCALE GENOMIC DNA]</scope>
    <source>
        <strain evidence="2">UwTKB</strain>
    </source>
</reference>
<dbReference type="AlphaFoldDB" id="A0A090ARE7"/>
<name>A0A090ARE7_9ENTR</name>
<dbReference type="EMBL" id="AP014521">
    <property type="protein sequence ID" value="BAP58340.1"/>
    <property type="molecule type" value="Genomic_DNA"/>
</dbReference>
<dbReference type="HOGENOM" id="CLU_203091_1_0_6"/>
<dbReference type="OrthoDB" id="6907228at2"/>
<dbReference type="KEGG" id="sbw:TGUWTKB_0810"/>
<dbReference type="Proteomes" id="UP000031627">
    <property type="component" value="Chromosome"/>
</dbReference>
<organism evidence="1 2">
    <name type="scientific">Candidatus Tachikawaea gelatinosa</name>
    <dbReference type="NCBI Taxonomy" id="1410383"/>
    <lineage>
        <taxon>Bacteria</taxon>
        <taxon>Pseudomonadati</taxon>
        <taxon>Pseudomonadota</taxon>
        <taxon>Gammaproteobacteria</taxon>
        <taxon>Enterobacterales</taxon>
        <taxon>Enterobacteriaceae</taxon>
        <taxon>Candidatus Tachikawaea</taxon>
    </lineage>
</organism>
<dbReference type="Pfam" id="PF13318">
    <property type="entry name" value="AtzG-like"/>
    <property type="match status" value="1"/>
</dbReference>
<evidence type="ECO:0000313" key="2">
    <source>
        <dbReference type="Proteomes" id="UP000031627"/>
    </source>
</evidence>
<reference evidence="1 2" key="2">
    <citation type="journal article" date="2014" name="Curr. Biol.">
        <title>Symbiont-Supplemented Maternal Investment Underpinning Host's Ecological Adaptation.</title>
        <authorList>
            <person name="Kaiwa N."/>
            <person name="Hosokawa T."/>
            <person name="Nikoh N."/>
            <person name="Tanahashi M."/>
            <person name="Moriyama M."/>
            <person name="Meng X.Y."/>
            <person name="Maeda T."/>
            <person name="Yamaguchi K."/>
            <person name="Shigenobu S."/>
            <person name="Ito M."/>
            <person name="Fukatsu T."/>
        </authorList>
    </citation>
    <scope>NUCLEOTIDE SEQUENCE [LARGE SCALE GENOMIC DNA]</scope>
    <source>
        <strain evidence="1 2">UwTKB</strain>
    </source>
</reference>
<dbReference type="STRING" id="1410383.TGUWTKB_0810"/>
<gene>
    <name evidence="1" type="ORF">TGUWTKB_0810</name>
</gene>
<protein>
    <recommendedName>
        <fullName evidence="3">DUF4089 domain-containing protein</fullName>
    </recommendedName>
</protein>
<proteinExistence type="predicted"/>
<dbReference type="InterPro" id="IPR025148">
    <property type="entry name" value="AtzG-like"/>
</dbReference>
<evidence type="ECO:0008006" key="3">
    <source>
        <dbReference type="Google" id="ProtNLM"/>
    </source>
</evidence>